<dbReference type="Proteomes" id="UP000605201">
    <property type="component" value="Unassembled WGS sequence"/>
</dbReference>
<dbReference type="PANTHER" id="PTHR43334">
    <property type="entry name" value="ACETATE--COA LIGASE [ADP-FORMING]"/>
    <property type="match status" value="1"/>
</dbReference>
<dbReference type="GO" id="GO:0043758">
    <property type="term" value="F:acetate-CoA ligase (ADP-forming) activity"/>
    <property type="evidence" value="ECO:0007669"/>
    <property type="project" value="InterPro"/>
</dbReference>
<dbReference type="PROSITE" id="PS50975">
    <property type="entry name" value="ATP_GRASP"/>
    <property type="match status" value="1"/>
</dbReference>
<dbReference type="SUPFAM" id="SSF55729">
    <property type="entry name" value="Acyl-CoA N-acyltransferases (Nat)"/>
    <property type="match status" value="1"/>
</dbReference>
<evidence type="ECO:0000259" key="6">
    <source>
        <dbReference type="PROSITE" id="PS50975"/>
    </source>
</evidence>
<dbReference type="Gene3D" id="3.30.1490.20">
    <property type="entry name" value="ATP-grasp fold, A domain"/>
    <property type="match status" value="1"/>
</dbReference>
<dbReference type="Pfam" id="PF13380">
    <property type="entry name" value="CoA_binding_2"/>
    <property type="match status" value="1"/>
</dbReference>
<feature type="domain" description="ATP-grasp" evidence="6">
    <location>
        <begin position="491"/>
        <end position="527"/>
    </location>
</feature>
<sequence>MSAINLDKIFHPKSVAVVGAGQQDESIGSTIMRNLIDGKFPGDVYPINPRHKTLWELPAYPSLLDLNHPVDLAIIAETVSPAPQIVKECVESGVSGALIISAGAKDRDMETAITKEAKHSGLRIIGPNCLGIICSQSKLNAGIASHMPLSGKIAYISQSSAICTAILDLSIREQIGFSYFVSLGSMLDVDFGDMIDYLGDDPNVNSIVMYVERIGQVRKFMSAARAVSRVKPIIALKAGRTRAGAKAAASHIGALAGEDEVYDAAFKRAGIVRVKTFEELFDCAELLAKQPRLGGTGLAIISNAGGPGVMAADALSDYGMEPVSLAPETIEKLNQILPHHWNRFNPIDILGHATPEQYCKVVEICLKASEINSLLIILTPQVAAGPTDVAVSLGKLLKGKSFPVFTSWMGGRDVAKGREIFNQAGIPTFDTPERAIRAFMDLHKYSQNLKMLQEIPSKLPRKIEVDREKAQIIIETGIKKENPLLAELEAKALLSAYGIPVNKTKPALSSEEAIQIAYELGFPVAMKIFSRDIPHKTEANGVQLNLRNVSDVKDAFNTILASAHSYNPEATIEGVTIQPMLRPEYELIMGAKRDREFGPVIVFGMGGIMTEVLNDRSMALPPLNRLLARRLMEETKVYRLLNGYRNHPPANITLLEEILIRLAQLVTDFPEIEELDINPLIVTKNETCAVDARVFLKPSEVPSPLHLVISPYPNQYETRIVREDLDELFIRPIRPEDAPLLVELFESLSSQSIYFRFLKSLKRIPPSMLARFTQIDYDREIALVALCESDPDEKMVGVARIITEINQKRAEFSIIVGDTWQGKGIGAELLKRCLRIAKERGIEKVWGLVLSENTQMLALGRKLEFNVKRVHGYSEYELNIDLRNF</sequence>
<dbReference type="Pfam" id="PF19045">
    <property type="entry name" value="Ligase_CoA_2"/>
    <property type="match status" value="1"/>
</dbReference>
<dbReference type="CDD" id="cd04301">
    <property type="entry name" value="NAT_SF"/>
    <property type="match status" value="1"/>
</dbReference>
<dbReference type="InterPro" id="IPR013815">
    <property type="entry name" value="ATP_grasp_subdomain_1"/>
</dbReference>
<evidence type="ECO:0000256" key="2">
    <source>
        <dbReference type="ARBA" id="ARBA00022741"/>
    </source>
</evidence>
<dbReference type="AlphaFoldDB" id="A0A8J6NS73"/>
<evidence type="ECO:0000313" key="9">
    <source>
        <dbReference type="Proteomes" id="UP000605201"/>
    </source>
</evidence>
<dbReference type="InterPro" id="IPR036291">
    <property type="entry name" value="NAD(P)-bd_dom_sf"/>
</dbReference>
<keyword evidence="2 5" id="KW-0547">Nucleotide-binding</keyword>
<comment type="similarity">
    <text evidence="4">In the N-terminal section; belongs to the acetate CoA ligase alpha subunit family.</text>
</comment>
<reference evidence="8 9" key="1">
    <citation type="submission" date="2020-08" db="EMBL/GenBank/DDBJ databases">
        <title>Bridging the membrane lipid divide: bacteria of the FCB group superphylum have the potential to synthesize archaeal ether lipids.</title>
        <authorList>
            <person name="Villanueva L."/>
            <person name="Von Meijenfeldt F.A.B."/>
            <person name="Westbye A.B."/>
            <person name="Yadav S."/>
            <person name="Hopmans E.C."/>
            <person name="Dutilh B.E."/>
            <person name="Sinninghe Damste J.S."/>
        </authorList>
    </citation>
    <scope>NUCLEOTIDE SEQUENCE [LARGE SCALE GENOMIC DNA]</scope>
    <source>
        <strain evidence="8">NIOZ-UU17</strain>
    </source>
</reference>
<dbReference type="EMBL" id="JACNIG010000097">
    <property type="protein sequence ID" value="MBC8430963.1"/>
    <property type="molecule type" value="Genomic_DNA"/>
</dbReference>
<evidence type="ECO:0000256" key="5">
    <source>
        <dbReference type="PROSITE-ProRule" id="PRU00409"/>
    </source>
</evidence>
<accession>A0A8J6NS73</accession>
<dbReference type="GO" id="GO:0046872">
    <property type="term" value="F:metal ion binding"/>
    <property type="evidence" value="ECO:0007669"/>
    <property type="project" value="InterPro"/>
</dbReference>
<dbReference type="Gene3D" id="3.40.50.720">
    <property type="entry name" value="NAD(P)-binding Rossmann-like Domain"/>
    <property type="match status" value="1"/>
</dbReference>
<dbReference type="PANTHER" id="PTHR43334:SF1">
    <property type="entry name" value="3-HYDROXYPROPIONATE--COA LIGASE [ADP-FORMING]"/>
    <property type="match status" value="1"/>
</dbReference>
<dbReference type="Pfam" id="PF13549">
    <property type="entry name" value="ATP-grasp_5"/>
    <property type="match status" value="1"/>
</dbReference>
<organism evidence="8 9">
    <name type="scientific">Candidatus Desulfatibia vada</name>
    <dbReference type="NCBI Taxonomy" id="2841696"/>
    <lineage>
        <taxon>Bacteria</taxon>
        <taxon>Pseudomonadati</taxon>
        <taxon>Thermodesulfobacteriota</taxon>
        <taxon>Desulfobacteria</taxon>
        <taxon>Desulfobacterales</taxon>
        <taxon>Desulfobacterales incertae sedis</taxon>
        <taxon>Candidatus Desulfatibia</taxon>
    </lineage>
</organism>
<dbReference type="InterPro" id="IPR003781">
    <property type="entry name" value="CoA-bd"/>
</dbReference>
<dbReference type="Gene3D" id="3.30.470.20">
    <property type="entry name" value="ATP-grasp fold, B domain"/>
    <property type="match status" value="1"/>
</dbReference>
<dbReference type="SUPFAM" id="SSF56059">
    <property type="entry name" value="Glutathione synthetase ATP-binding domain-like"/>
    <property type="match status" value="1"/>
</dbReference>
<dbReference type="InterPro" id="IPR051538">
    <property type="entry name" value="Acyl-CoA_Synth/Transferase"/>
</dbReference>
<protein>
    <submittedName>
        <fullName evidence="8">Bifunctional acetate--CoA ligase family protein/GNAT family N-acetyltransferase</fullName>
    </submittedName>
</protein>
<dbReference type="FunFam" id="3.30.1490.20:FF:000020">
    <property type="entry name" value="Protein lysine acetyltransferase"/>
    <property type="match status" value="1"/>
</dbReference>
<dbReference type="Gene3D" id="3.40.50.261">
    <property type="entry name" value="Succinyl-CoA synthetase domains"/>
    <property type="match status" value="2"/>
</dbReference>
<dbReference type="Pfam" id="PF13607">
    <property type="entry name" value="Succ_CoA_lig"/>
    <property type="match status" value="1"/>
</dbReference>
<dbReference type="InterPro" id="IPR016102">
    <property type="entry name" value="Succinyl-CoA_synth-like"/>
</dbReference>
<evidence type="ECO:0000256" key="3">
    <source>
        <dbReference type="ARBA" id="ARBA00022840"/>
    </source>
</evidence>
<dbReference type="Gene3D" id="3.40.630.30">
    <property type="match status" value="1"/>
</dbReference>
<dbReference type="SUPFAM" id="SSF52210">
    <property type="entry name" value="Succinyl-CoA synthetase domains"/>
    <property type="match status" value="2"/>
</dbReference>
<dbReference type="InterPro" id="IPR043938">
    <property type="entry name" value="Ligase_CoA_dom"/>
</dbReference>
<dbReference type="Pfam" id="PF13302">
    <property type="entry name" value="Acetyltransf_3"/>
    <property type="match status" value="1"/>
</dbReference>
<evidence type="ECO:0000313" key="8">
    <source>
        <dbReference type="EMBL" id="MBC8430963.1"/>
    </source>
</evidence>
<keyword evidence="1 8" id="KW-0436">Ligase</keyword>
<dbReference type="SMART" id="SM00881">
    <property type="entry name" value="CoA_binding"/>
    <property type="match status" value="1"/>
</dbReference>
<feature type="domain" description="N-acetyltransferase" evidence="7">
    <location>
        <begin position="728"/>
        <end position="885"/>
    </location>
</feature>
<dbReference type="PROSITE" id="PS51186">
    <property type="entry name" value="GNAT"/>
    <property type="match status" value="1"/>
</dbReference>
<evidence type="ECO:0000256" key="1">
    <source>
        <dbReference type="ARBA" id="ARBA00022598"/>
    </source>
</evidence>
<proteinExistence type="inferred from homology"/>
<dbReference type="InterPro" id="IPR032875">
    <property type="entry name" value="Succ_CoA_lig_flav_dom"/>
</dbReference>
<dbReference type="InterPro" id="IPR011761">
    <property type="entry name" value="ATP-grasp"/>
</dbReference>
<evidence type="ECO:0000259" key="7">
    <source>
        <dbReference type="PROSITE" id="PS51186"/>
    </source>
</evidence>
<comment type="caution">
    <text evidence="8">The sequence shown here is derived from an EMBL/GenBank/DDBJ whole genome shotgun (WGS) entry which is preliminary data.</text>
</comment>
<evidence type="ECO:0000256" key="4">
    <source>
        <dbReference type="ARBA" id="ARBA00060888"/>
    </source>
</evidence>
<name>A0A8J6NS73_9BACT</name>
<gene>
    <name evidence="8" type="ORF">H8D96_03490</name>
</gene>
<dbReference type="GO" id="GO:0016747">
    <property type="term" value="F:acyltransferase activity, transferring groups other than amino-acyl groups"/>
    <property type="evidence" value="ECO:0007669"/>
    <property type="project" value="InterPro"/>
</dbReference>
<dbReference type="InterPro" id="IPR000182">
    <property type="entry name" value="GNAT_dom"/>
</dbReference>
<dbReference type="GO" id="GO:0005524">
    <property type="term" value="F:ATP binding"/>
    <property type="evidence" value="ECO:0007669"/>
    <property type="project" value="UniProtKB-UniRule"/>
</dbReference>
<dbReference type="SUPFAM" id="SSF51735">
    <property type="entry name" value="NAD(P)-binding Rossmann-fold domains"/>
    <property type="match status" value="1"/>
</dbReference>
<dbReference type="InterPro" id="IPR016181">
    <property type="entry name" value="Acyl_CoA_acyltransferase"/>
</dbReference>
<keyword evidence="3 5" id="KW-0067">ATP-binding</keyword>